<protein>
    <submittedName>
        <fullName evidence="2">4-vinyl reductase</fullName>
    </submittedName>
</protein>
<accession>A0A7C2TGM3</accession>
<dbReference type="Proteomes" id="UP000885986">
    <property type="component" value="Unassembled WGS sequence"/>
</dbReference>
<dbReference type="AlphaFoldDB" id="A0A7C2TGM3"/>
<dbReference type="PANTHER" id="PTHR35090">
    <property type="entry name" value="DNA-DIRECTED RNA POLYMERASE SUBUNIT I"/>
    <property type="match status" value="1"/>
</dbReference>
<dbReference type="SMART" id="SM00989">
    <property type="entry name" value="V4R"/>
    <property type="match status" value="1"/>
</dbReference>
<dbReference type="SUPFAM" id="SSF111126">
    <property type="entry name" value="Ligand-binding domain in the NO signalling and Golgi transport"/>
    <property type="match status" value="1"/>
</dbReference>
<dbReference type="PANTHER" id="PTHR35090:SF2">
    <property type="entry name" value="ARSR FAMILY TRANSCRIPTIONAL REGULATOR"/>
    <property type="match status" value="1"/>
</dbReference>
<comment type="caution">
    <text evidence="2">The sequence shown here is derived from an EMBL/GenBank/DDBJ whole genome shotgun (WGS) entry which is preliminary data.</text>
</comment>
<evidence type="ECO:0000259" key="1">
    <source>
        <dbReference type="SMART" id="SM00989"/>
    </source>
</evidence>
<sequence>MTEEQRQALQFKWSHLGDIAWGRPTFGNRTSVLAYRMMQFSLRDLLIREFGAEVANRIFYQAGLQAGRALHDQYLTQATGFDRFIGELAELLEKLEIGLLRVERVDQAAGFFVLTISEDLDCSGLPITHESVCTFDEGLIAGLFSVHLGQKCQVRETDCWCTGDRVCRFEVTI</sequence>
<proteinExistence type="predicted"/>
<dbReference type="EMBL" id="DSDS01000130">
    <property type="protein sequence ID" value="HET98146.1"/>
    <property type="molecule type" value="Genomic_DNA"/>
</dbReference>
<dbReference type="Gene3D" id="3.30.1380.20">
    <property type="entry name" value="Trafficking protein particle complex subunit 3"/>
    <property type="match status" value="1"/>
</dbReference>
<name>A0A7C2TGM3_9BACT</name>
<dbReference type="InterPro" id="IPR024096">
    <property type="entry name" value="NO_sig/Golgi_transp_ligand-bd"/>
</dbReference>
<organism evidence="2">
    <name type="scientific">Desulfurivibrio alkaliphilus</name>
    <dbReference type="NCBI Taxonomy" id="427923"/>
    <lineage>
        <taxon>Bacteria</taxon>
        <taxon>Pseudomonadati</taxon>
        <taxon>Thermodesulfobacteriota</taxon>
        <taxon>Desulfobulbia</taxon>
        <taxon>Desulfobulbales</taxon>
        <taxon>Desulfobulbaceae</taxon>
        <taxon>Desulfurivibrio</taxon>
    </lineage>
</organism>
<gene>
    <name evidence="2" type="ORF">ENN98_05570</name>
</gene>
<reference evidence="2" key="1">
    <citation type="journal article" date="2020" name="mSystems">
        <title>Genome- and Community-Level Interaction Insights into Carbon Utilization and Element Cycling Functions of Hydrothermarchaeota in Hydrothermal Sediment.</title>
        <authorList>
            <person name="Zhou Z."/>
            <person name="Liu Y."/>
            <person name="Xu W."/>
            <person name="Pan J."/>
            <person name="Luo Z.H."/>
            <person name="Li M."/>
        </authorList>
    </citation>
    <scope>NUCLEOTIDE SEQUENCE [LARGE SCALE GENOMIC DNA]</scope>
    <source>
        <strain evidence="2">SpSt-1224</strain>
    </source>
</reference>
<feature type="domain" description="4-vinyl reductase 4VR" evidence="1">
    <location>
        <begin position="111"/>
        <end position="173"/>
    </location>
</feature>
<evidence type="ECO:0000313" key="2">
    <source>
        <dbReference type="EMBL" id="HET98146.1"/>
    </source>
</evidence>
<dbReference type="InterPro" id="IPR004096">
    <property type="entry name" value="V4R"/>
</dbReference>
<dbReference type="Pfam" id="PF02830">
    <property type="entry name" value="V4R"/>
    <property type="match status" value="1"/>
</dbReference>